<evidence type="ECO:0000256" key="1">
    <source>
        <dbReference type="ARBA" id="ARBA00004241"/>
    </source>
</evidence>
<dbReference type="GO" id="GO:0009986">
    <property type="term" value="C:cell surface"/>
    <property type="evidence" value="ECO:0007669"/>
    <property type="project" value="UniProtKB-SubCell"/>
</dbReference>
<dbReference type="Proteomes" id="UP000434639">
    <property type="component" value="Unassembled WGS sequence"/>
</dbReference>
<comment type="subcellular location">
    <subcellularLocation>
        <location evidence="1">Cell surface</location>
    </subcellularLocation>
</comment>
<accession>A0A7X2V4F2</accession>
<keyword evidence="3" id="KW-0472">Membrane</keyword>
<reference evidence="4 5" key="1">
    <citation type="journal article" date="2017" name="Int. J. Syst. Evol. Microbiol.">
        <title>Bacillus mangrovi sp. nov., isolated from a sediment sample from a mangrove forest.</title>
        <authorList>
            <person name="Gupta V."/>
            <person name="Singh P.K."/>
            <person name="Korpole S."/>
            <person name="Tanuku N.R.S."/>
            <person name="Pinnaka A.K."/>
        </authorList>
    </citation>
    <scope>NUCLEOTIDE SEQUENCE [LARGE SCALE GENOMIC DNA]</scope>
    <source>
        <strain evidence="4 5">KCTC 33872</strain>
    </source>
</reference>
<keyword evidence="3" id="KW-1133">Transmembrane helix</keyword>
<comment type="caution">
    <text evidence="4">The sequence shown here is derived from an EMBL/GenBank/DDBJ whole genome shotgun (WGS) entry which is preliminary data.</text>
</comment>
<dbReference type="Pfam" id="PF07963">
    <property type="entry name" value="N_methyl"/>
    <property type="match status" value="1"/>
</dbReference>
<proteinExistence type="predicted"/>
<evidence type="ECO:0000256" key="3">
    <source>
        <dbReference type="SAM" id="Phobius"/>
    </source>
</evidence>
<dbReference type="NCBIfam" id="TIGR02532">
    <property type="entry name" value="IV_pilin_GFxxxE"/>
    <property type="match status" value="1"/>
</dbReference>
<dbReference type="AlphaFoldDB" id="A0A7X2V4F2"/>
<evidence type="ECO:0000313" key="5">
    <source>
        <dbReference type="Proteomes" id="UP000434639"/>
    </source>
</evidence>
<name>A0A7X2V4F2_9BACI</name>
<keyword evidence="3" id="KW-0812">Transmembrane</keyword>
<gene>
    <name evidence="4" type="ORF">GKZ89_06030</name>
</gene>
<sequence length="189" mass="21543">MTYCIITLLNLKEGILLIERIFSREKQQGFTLIEVLISITVFSILTLGMLQFFNQALDFTNKNEDKTLGIYVARNMMNFMKQQNFQNINDRYIKTSSDGTVIDKDACSDKMPSGEFVLNQSINEGLSNCPVFFTPTVNNRSFAVTVTLSPYKKTDAKDLSDSLIPMTVNVQWEENETSLEGYITSEKNR</sequence>
<dbReference type="InterPro" id="IPR012902">
    <property type="entry name" value="N_methyl_site"/>
</dbReference>
<evidence type="ECO:0000256" key="2">
    <source>
        <dbReference type="ARBA" id="ARBA00023287"/>
    </source>
</evidence>
<evidence type="ECO:0000313" key="4">
    <source>
        <dbReference type="EMBL" id="MTH52963.1"/>
    </source>
</evidence>
<keyword evidence="5" id="KW-1185">Reference proteome</keyword>
<dbReference type="PROSITE" id="PS00409">
    <property type="entry name" value="PROKAR_NTER_METHYL"/>
    <property type="match status" value="1"/>
</dbReference>
<protein>
    <submittedName>
        <fullName evidence="4">Prepilin-type N-terminal cleavage/methylation domain-containing protein</fullName>
    </submittedName>
</protein>
<dbReference type="GO" id="GO:0030420">
    <property type="term" value="P:establishment of competence for transformation"/>
    <property type="evidence" value="ECO:0007669"/>
    <property type="project" value="UniProtKB-KW"/>
</dbReference>
<dbReference type="EMBL" id="WMIB01000003">
    <property type="protein sequence ID" value="MTH52963.1"/>
    <property type="molecule type" value="Genomic_DNA"/>
</dbReference>
<feature type="transmembrane region" description="Helical" evidence="3">
    <location>
        <begin position="30"/>
        <end position="53"/>
    </location>
</feature>
<organism evidence="4 5">
    <name type="scientific">Metabacillus mangrovi</name>
    <dbReference type="NCBI Taxonomy" id="1491830"/>
    <lineage>
        <taxon>Bacteria</taxon>
        <taxon>Bacillati</taxon>
        <taxon>Bacillota</taxon>
        <taxon>Bacilli</taxon>
        <taxon>Bacillales</taxon>
        <taxon>Bacillaceae</taxon>
        <taxon>Metabacillus</taxon>
    </lineage>
</organism>
<keyword evidence="2" id="KW-0178">Competence</keyword>